<gene>
    <name evidence="3" type="ORF">PsYK624_086220</name>
</gene>
<evidence type="ECO:0000313" key="3">
    <source>
        <dbReference type="EMBL" id="GJE92468.1"/>
    </source>
</evidence>
<dbReference type="InterPro" id="IPR036537">
    <property type="entry name" value="Adaptor_Cbl_N_dom_sf"/>
</dbReference>
<dbReference type="Gene3D" id="3.40.50.300">
    <property type="entry name" value="P-loop containing nucleotide triphosphate hydrolases"/>
    <property type="match status" value="1"/>
</dbReference>
<accession>A0A9P3GCP5</accession>
<comment type="caution">
    <text evidence="3">The sequence shown here is derived from an EMBL/GenBank/DDBJ whole genome shotgun (WGS) entry which is preliminary data.</text>
</comment>
<dbReference type="InterPro" id="IPR056884">
    <property type="entry name" value="NPHP3-like_N"/>
</dbReference>
<dbReference type="InterPro" id="IPR059179">
    <property type="entry name" value="MLKL-like_MCAfunc"/>
</dbReference>
<evidence type="ECO:0000256" key="1">
    <source>
        <dbReference type="ARBA" id="ARBA00022737"/>
    </source>
</evidence>
<dbReference type="InterPro" id="IPR027417">
    <property type="entry name" value="P-loop_NTPase"/>
</dbReference>
<evidence type="ECO:0000259" key="2">
    <source>
        <dbReference type="Pfam" id="PF24883"/>
    </source>
</evidence>
<proteinExistence type="predicted"/>
<keyword evidence="1" id="KW-0677">Repeat</keyword>
<dbReference type="PANTHER" id="PTHR10039:SF14">
    <property type="entry name" value="NACHT DOMAIN-CONTAINING PROTEIN"/>
    <property type="match status" value="1"/>
</dbReference>
<dbReference type="PANTHER" id="PTHR10039">
    <property type="entry name" value="AMELOGENIN"/>
    <property type="match status" value="1"/>
</dbReference>
<dbReference type="AlphaFoldDB" id="A0A9P3GCP5"/>
<evidence type="ECO:0000313" key="4">
    <source>
        <dbReference type="Proteomes" id="UP000703269"/>
    </source>
</evidence>
<organism evidence="3 4">
    <name type="scientific">Phanerochaete sordida</name>
    <dbReference type="NCBI Taxonomy" id="48140"/>
    <lineage>
        <taxon>Eukaryota</taxon>
        <taxon>Fungi</taxon>
        <taxon>Dikarya</taxon>
        <taxon>Basidiomycota</taxon>
        <taxon>Agaricomycotina</taxon>
        <taxon>Agaricomycetes</taxon>
        <taxon>Polyporales</taxon>
        <taxon>Phanerochaetaceae</taxon>
        <taxon>Phanerochaete</taxon>
    </lineage>
</organism>
<dbReference type="GO" id="GO:0007166">
    <property type="term" value="P:cell surface receptor signaling pathway"/>
    <property type="evidence" value="ECO:0007669"/>
    <property type="project" value="InterPro"/>
</dbReference>
<keyword evidence="4" id="KW-1185">Reference proteome</keyword>
<dbReference type="SUPFAM" id="SSF52540">
    <property type="entry name" value="P-loop containing nucleoside triphosphate hydrolases"/>
    <property type="match status" value="1"/>
</dbReference>
<reference evidence="3 4" key="1">
    <citation type="submission" date="2021-08" db="EMBL/GenBank/DDBJ databases">
        <title>Draft Genome Sequence of Phanerochaete sordida strain YK-624.</title>
        <authorList>
            <person name="Mori T."/>
            <person name="Dohra H."/>
            <person name="Suzuki T."/>
            <person name="Kawagishi H."/>
            <person name="Hirai H."/>
        </authorList>
    </citation>
    <scope>NUCLEOTIDE SEQUENCE [LARGE SCALE GENOMIC DNA]</scope>
    <source>
        <strain evidence="3 4">YK-624</strain>
    </source>
</reference>
<dbReference type="Proteomes" id="UP000703269">
    <property type="component" value="Unassembled WGS sequence"/>
</dbReference>
<name>A0A9P3GCP5_9APHY</name>
<dbReference type="CDD" id="cd21037">
    <property type="entry name" value="MLKL_NTD"/>
    <property type="match status" value="1"/>
</dbReference>
<feature type="domain" description="Nephrocystin 3-like N-terminal" evidence="2">
    <location>
        <begin position="209"/>
        <end position="373"/>
    </location>
</feature>
<dbReference type="OrthoDB" id="3228837at2759"/>
<dbReference type="Gene3D" id="1.20.930.20">
    <property type="entry name" value="Adaptor protein Cbl, N-terminal domain"/>
    <property type="match status" value="1"/>
</dbReference>
<dbReference type="EMBL" id="BPQB01000026">
    <property type="protein sequence ID" value="GJE92468.1"/>
    <property type="molecule type" value="Genomic_DNA"/>
</dbReference>
<protein>
    <submittedName>
        <fullName evidence="3">AAA-16 domain-containing protein</fullName>
    </submittedName>
</protein>
<sequence>MEGSRIRRRDLALDHAPTVLQIAQVAADVAPVPCLGSVIGILSSILRQVEEVRNNSENAEKFLEKARALDAVVADTLREASDTPGTPGSTALQGRLEKLLSVLVEVRVSAGELKGRPGLGGSLKGVIYAKRNKGILEDMDKKVTSAITMFHLRGQATVEIAVSEVTRRVKDVHNTILTADEERLITSIPHALAGYYSVDELKSGFLEGTREELFEDLETWARRQLGSASRAILQQLYLLSGGAGLGKSSVAHQLCVRIAESWGLNLGASFFFVRGGGALESARSLFSTIAHQLARSQPTLRPYIAEAVSDFLRNGEEQQMTKTFRILLWGPLTKFAASGVHQPNTFVVIDGLDECKDRLLVPELLQCLVKLVRAFPWLYIFVGTRPEPHILPTLTSANSASVVYHRSLNDTVIEWKEDVAKYIRATVPMLRSCREYVRDNPDYLGRLISRANGVFIYARVAVNVLETFDDHPEELFALLLGSQDSKLPPLDDLYLQVLRLAFPLEYLDVLPGRVDRLRAVLTFLALRMNDLSPEAIALLLGHSEDDVVRVVDRLRSVLLVDEKGKVVPLHATFGEFLVDPNRCIDASFHINRADGHSLLLSRCIASFSFENAQAFLASARDGVYDGPVKYMFYTKHWDLHLQNAKYNAELGQQLQDFLRLQLPIFSRLHGKRDRRRLLAAFFEPLENSSAICVEYSKFYDYCFCWWCARLQQDYKVNPRAVYTSTGITNNPYRVCEYLNDELRGVEITVSPGDLVRYEAVVEDLYMKIREAKSEALWYNSALETGMDVDFEGTR</sequence>
<dbReference type="Pfam" id="PF24883">
    <property type="entry name" value="NPHP3_N"/>
    <property type="match status" value="1"/>
</dbReference>